<gene>
    <name evidence="2" type="ORF">AV654_28065</name>
</gene>
<keyword evidence="1" id="KW-1133">Transmembrane helix</keyword>
<keyword evidence="1" id="KW-0472">Membrane</keyword>
<dbReference type="EMBL" id="LQRA01000075">
    <property type="protein sequence ID" value="KZE74807.1"/>
    <property type="molecule type" value="Genomic_DNA"/>
</dbReference>
<dbReference type="Proteomes" id="UP000076563">
    <property type="component" value="Unassembled WGS sequence"/>
</dbReference>
<proteinExistence type="predicted"/>
<keyword evidence="1" id="KW-0812">Transmembrane</keyword>
<reference evidence="3" key="1">
    <citation type="submission" date="2016-01" db="EMBL/GenBank/DDBJ databases">
        <title>Draft genome of Chromobacterium sp. F49.</title>
        <authorList>
            <person name="Hong K.W."/>
        </authorList>
    </citation>
    <scope>NUCLEOTIDE SEQUENCE [LARGE SCALE GENOMIC DNA]</scope>
    <source>
        <strain evidence="3">M63</strain>
    </source>
</reference>
<comment type="caution">
    <text evidence="2">The sequence shown here is derived from an EMBL/GenBank/DDBJ whole genome shotgun (WGS) entry which is preliminary data.</text>
</comment>
<evidence type="ECO:0000256" key="1">
    <source>
        <dbReference type="SAM" id="Phobius"/>
    </source>
</evidence>
<protein>
    <submittedName>
        <fullName evidence="2">Uncharacterized protein</fullName>
    </submittedName>
</protein>
<sequence>MKEQHPGEYRPQADPWRPRHPHSYWGEFSEEPLAWYWKLLGYGGQALICALGVCYVALAIAAMFYYVIAFARFVLR</sequence>
<keyword evidence="3" id="KW-1185">Reference proteome</keyword>
<dbReference type="AlphaFoldDB" id="A0A163VFC1"/>
<evidence type="ECO:0000313" key="3">
    <source>
        <dbReference type="Proteomes" id="UP000076563"/>
    </source>
</evidence>
<feature type="transmembrane region" description="Helical" evidence="1">
    <location>
        <begin position="42"/>
        <end position="68"/>
    </location>
</feature>
<organism evidence="2 3">
    <name type="scientific">Paenibacillus elgii</name>
    <dbReference type="NCBI Taxonomy" id="189691"/>
    <lineage>
        <taxon>Bacteria</taxon>
        <taxon>Bacillati</taxon>
        <taxon>Bacillota</taxon>
        <taxon>Bacilli</taxon>
        <taxon>Bacillales</taxon>
        <taxon>Paenibacillaceae</taxon>
        <taxon>Paenibacillus</taxon>
    </lineage>
</organism>
<name>A0A163VFC1_9BACL</name>
<evidence type="ECO:0000313" key="2">
    <source>
        <dbReference type="EMBL" id="KZE74807.1"/>
    </source>
</evidence>
<accession>A0A163VFC1</accession>